<dbReference type="Proteomes" id="UP001152798">
    <property type="component" value="Chromosome 7"/>
</dbReference>
<dbReference type="GO" id="GO:0047545">
    <property type="term" value="F:(S)-2-hydroxyglutarate dehydrogenase activity"/>
    <property type="evidence" value="ECO:0007669"/>
    <property type="project" value="UniProtKB-EC"/>
</dbReference>
<sequence>MFSRNCFKIKKQVCVKQHLRTFKDEGWVGCYDVVIIGGGIVGMATAKKLLEKNQNVTCAVVEKENKLACHQSGHNSGVIHAGIYYKPGSLKAKLCTEGMKQAYDYFNAKNITYKKVGKLIVATCPEEIPLLNDLYMRGTRNGVPGLKMVEGKKIKEIEPACTGLRAIHSPHTGIVDWGVVTKHYGDDFKSKGGDIFLNFNVCDFQLESESKEIADINKYPIRIVSSDKKSINAGFVLSCAGLYSDKVAVMSGGNKDPSVVPIRGEYLLLSKEKQRLIKGNIYPVPNPKFPFLGVHFTPRLDGSIWLGPNAILAFKREGYTYSDFSLEDLASLLNNKGFQSLALKNLKFGFNEFMKSLFIDLQLKELQKFVPSISRNDLRRGPSGVRAQVLSPEGDLVDDFIFENSGPRILHCRNAPSPAATSSLSIGTVLSDKILAQIDCL</sequence>
<comment type="similarity">
    <text evidence="6">Belongs to the L2HGDH family.</text>
</comment>
<keyword evidence="11" id="KW-1185">Reference proteome</keyword>
<evidence type="ECO:0000256" key="4">
    <source>
        <dbReference type="ARBA" id="ARBA00023002"/>
    </source>
</evidence>
<comment type="catalytic activity">
    <reaction evidence="5">
        <text>(S)-2-hydroxyglutarate + A = 2-oxoglutarate + AH2</text>
        <dbReference type="Rhea" id="RHEA:21252"/>
        <dbReference type="ChEBI" id="CHEBI:13193"/>
        <dbReference type="ChEBI" id="CHEBI:16782"/>
        <dbReference type="ChEBI" id="CHEBI:16810"/>
        <dbReference type="ChEBI" id="CHEBI:17499"/>
        <dbReference type="EC" id="1.1.99.2"/>
    </reaction>
</comment>
<dbReference type="SUPFAM" id="SSF51905">
    <property type="entry name" value="FAD/NAD(P)-binding domain"/>
    <property type="match status" value="1"/>
</dbReference>
<dbReference type="PANTHER" id="PTHR43104:SF2">
    <property type="entry name" value="L-2-HYDROXYGLUTARATE DEHYDROGENASE, MITOCHONDRIAL"/>
    <property type="match status" value="1"/>
</dbReference>
<evidence type="ECO:0000256" key="2">
    <source>
        <dbReference type="ARBA" id="ARBA00022630"/>
    </source>
</evidence>
<evidence type="ECO:0000259" key="9">
    <source>
        <dbReference type="Pfam" id="PF01266"/>
    </source>
</evidence>
<dbReference type="InterPro" id="IPR036188">
    <property type="entry name" value="FAD/NAD-bd_sf"/>
</dbReference>
<reference evidence="10" key="1">
    <citation type="submission" date="2022-01" db="EMBL/GenBank/DDBJ databases">
        <authorList>
            <person name="King R."/>
        </authorList>
    </citation>
    <scope>NUCLEOTIDE SEQUENCE</scope>
</reference>
<evidence type="ECO:0000256" key="5">
    <source>
        <dbReference type="ARBA" id="ARBA00036066"/>
    </source>
</evidence>
<evidence type="ECO:0000256" key="6">
    <source>
        <dbReference type="ARBA" id="ARBA00037941"/>
    </source>
</evidence>
<dbReference type="NCBIfam" id="NF008726">
    <property type="entry name" value="PRK11728.1"/>
    <property type="match status" value="1"/>
</dbReference>
<comment type="cofactor">
    <cofactor evidence="1">
        <name>FAD</name>
        <dbReference type="ChEBI" id="CHEBI:57692"/>
    </cofactor>
</comment>
<evidence type="ECO:0000313" key="10">
    <source>
        <dbReference type="EMBL" id="CAH1407570.1"/>
    </source>
</evidence>
<organism evidence="10 11">
    <name type="scientific">Nezara viridula</name>
    <name type="common">Southern green stink bug</name>
    <name type="synonym">Cimex viridulus</name>
    <dbReference type="NCBI Taxonomy" id="85310"/>
    <lineage>
        <taxon>Eukaryota</taxon>
        <taxon>Metazoa</taxon>
        <taxon>Ecdysozoa</taxon>
        <taxon>Arthropoda</taxon>
        <taxon>Hexapoda</taxon>
        <taxon>Insecta</taxon>
        <taxon>Pterygota</taxon>
        <taxon>Neoptera</taxon>
        <taxon>Paraneoptera</taxon>
        <taxon>Hemiptera</taxon>
        <taxon>Heteroptera</taxon>
        <taxon>Panheteroptera</taxon>
        <taxon>Pentatomomorpha</taxon>
        <taxon>Pentatomoidea</taxon>
        <taxon>Pentatomidae</taxon>
        <taxon>Pentatominae</taxon>
        <taxon>Nezara</taxon>
    </lineage>
</organism>
<dbReference type="InterPro" id="IPR006076">
    <property type="entry name" value="FAD-dep_OxRdtase"/>
</dbReference>
<keyword evidence="4" id="KW-0560">Oxidoreductase</keyword>
<name>A0A9P0HTM5_NEZVI</name>
<evidence type="ECO:0000256" key="1">
    <source>
        <dbReference type="ARBA" id="ARBA00001974"/>
    </source>
</evidence>
<dbReference type="EMBL" id="OV725083">
    <property type="protein sequence ID" value="CAH1407570.1"/>
    <property type="molecule type" value="Genomic_DNA"/>
</dbReference>
<dbReference type="PANTHER" id="PTHR43104">
    <property type="entry name" value="L-2-HYDROXYGLUTARATE DEHYDROGENASE, MITOCHONDRIAL"/>
    <property type="match status" value="1"/>
</dbReference>
<evidence type="ECO:0000256" key="3">
    <source>
        <dbReference type="ARBA" id="ARBA00022827"/>
    </source>
</evidence>
<evidence type="ECO:0000256" key="8">
    <source>
        <dbReference type="ARBA" id="ARBA00041137"/>
    </source>
</evidence>
<evidence type="ECO:0000256" key="7">
    <source>
        <dbReference type="ARBA" id="ARBA00038878"/>
    </source>
</evidence>
<dbReference type="Gene3D" id="3.30.9.10">
    <property type="entry name" value="D-Amino Acid Oxidase, subunit A, domain 2"/>
    <property type="match status" value="1"/>
</dbReference>
<gene>
    <name evidence="10" type="ORF">NEZAVI_LOCUS15260</name>
</gene>
<protein>
    <recommendedName>
        <fullName evidence="8">L-2-hydroxyglutarate dehydrogenase, mitochondrial</fullName>
        <ecNumber evidence="7">1.1.99.2</ecNumber>
    </recommendedName>
</protein>
<keyword evidence="2" id="KW-0285">Flavoprotein</keyword>
<dbReference type="AlphaFoldDB" id="A0A9P0HTM5"/>
<dbReference type="Gene3D" id="3.50.50.60">
    <property type="entry name" value="FAD/NAD(P)-binding domain"/>
    <property type="match status" value="1"/>
</dbReference>
<keyword evidence="3" id="KW-0274">FAD</keyword>
<proteinExistence type="inferred from homology"/>
<feature type="domain" description="FAD dependent oxidoreductase" evidence="9">
    <location>
        <begin position="32"/>
        <end position="432"/>
    </location>
</feature>
<dbReference type="EC" id="1.1.99.2" evidence="7"/>
<evidence type="ECO:0000313" key="11">
    <source>
        <dbReference type="Proteomes" id="UP001152798"/>
    </source>
</evidence>
<dbReference type="OrthoDB" id="498204at2759"/>
<accession>A0A9P0HTM5</accession>
<dbReference type="Pfam" id="PF01266">
    <property type="entry name" value="DAO"/>
    <property type="match status" value="1"/>
</dbReference>